<evidence type="ECO:0000256" key="4">
    <source>
        <dbReference type="SAM" id="MobiDB-lite"/>
    </source>
</evidence>
<evidence type="ECO:0000313" key="7">
    <source>
        <dbReference type="Proteomes" id="UP001205105"/>
    </source>
</evidence>
<name>A0AAD5DNE5_9CHLO</name>
<feature type="compositionally biased region" description="Low complexity" evidence="4">
    <location>
        <begin position="139"/>
        <end position="164"/>
    </location>
</feature>
<dbReference type="PANTHER" id="PTHR21641">
    <property type="entry name" value="TRANSLATION INITIATION FACTOR-RELATED"/>
    <property type="match status" value="1"/>
</dbReference>
<evidence type="ECO:0000313" key="6">
    <source>
        <dbReference type="EMBL" id="KAI7841217.1"/>
    </source>
</evidence>
<organism evidence="6 7">
    <name type="scientific">Chlorella ohadii</name>
    <dbReference type="NCBI Taxonomy" id="2649997"/>
    <lineage>
        <taxon>Eukaryota</taxon>
        <taxon>Viridiplantae</taxon>
        <taxon>Chlorophyta</taxon>
        <taxon>core chlorophytes</taxon>
        <taxon>Trebouxiophyceae</taxon>
        <taxon>Chlorellales</taxon>
        <taxon>Chlorellaceae</taxon>
        <taxon>Chlorella clade</taxon>
        <taxon>Chlorella</taxon>
    </lineage>
</organism>
<protein>
    <recommendedName>
        <fullName evidence="5">S1-like domain-containing protein</fullName>
    </recommendedName>
</protein>
<gene>
    <name evidence="6" type="ORF">COHA_005182</name>
</gene>
<dbReference type="AlphaFoldDB" id="A0AAD5DNE5"/>
<feature type="domain" description="S1-like" evidence="5">
    <location>
        <begin position="32"/>
        <end position="86"/>
    </location>
</feature>
<dbReference type="InterPro" id="IPR039294">
    <property type="entry name" value="EIF1AD"/>
</dbReference>
<reference evidence="6" key="1">
    <citation type="submission" date="2020-11" db="EMBL/GenBank/DDBJ databases">
        <title>Chlorella ohadii genome sequencing and assembly.</title>
        <authorList>
            <person name="Murik O."/>
            <person name="Treves H."/>
            <person name="Kedem I."/>
            <person name="Shotland Y."/>
            <person name="Kaplan A."/>
        </authorList>
    </citation>
    <scope>NUCLEOTIDE SEQUENCE</scope>
    <source>
        <strain evidence="6">1</strain>
    </source>
</reference>
<proteinExistence type="inferred from homology"/>
<keyword evidence="7" id="KW-1185">Reference proteome</keyword>
<keyword evidence="3" id="KW-0648">Protein biosynthesis</keyword>
<dbReference type="Proteomes" id="UP001205105">
    <property type="component" value="Unassembled WGS sequence"/>
</dbReference>
<dbReference type="SMART" id="SM00652">
    <property type="entry name" value="eIF1a"/>
    <property type="match status" value="1"/>
</dbReference>
<accession>A0AAD5DNE5</accession>
<dbReference type="GO" id="GO:0005634">
    <property type="term" value="C:nucleus"/>
    <property type="evidence" value="ECO:0007669"/>
    <property type="project" value="TreeGrafter"/>
</dbReference>
<keyword evidence="3" id="KW-0396">Initiation factor</keyword>
<comment type="similarity">
    <text evidence="1">Belongs to the EIF1AD family.</text>
</comment>
<dbReference type="InterPro" id="IPR006196">
    <property type="entry name" value="RNA-binding_domain_S1_IF1"/>
</dbReference>
<evidence type="ECO:0000256" key="3">
    <source>
        <dbReference type="PROSITE-ProRule" id="PRU00181"/>
    </source>
</evidence>
<dbReference type="PROSITE" id="PS50832">
    <property type="entry name" value="S1_IF1_TYPE"/>
    <property type="match status" value="1"/>
</dbReference>
<feature type="compositionally biased region" description="Acidic residues" evidence="4">
    <location>
        <begin position="206"/>
        <end position="215"/>
    </location>
</feature>
<dbReference type="InterPro" id="IPR001253">
    <property type="entry name" value="TIF_eIF-1A"/>
</dbReference>
<dbReference type="PANTHER" id="PTHR21641:SF0">
    <property type="entry name" value="RNA-BINDING PROTEIN EIF1AD-RELATED"/>
    <property type="match status" value="1"/>
</dbReference>
<comment type="caution">
    <text evidence="6">The sequence shown here is derived from an EMBL/GenBank/DDBJ whole genome shotgun (WGS) entry which is preliminary data.</text>
</comment>
<dbReference type="GO" id="GO:0003723">
    <property type="term" value="F:RNA binding"/>
    <property type="evidence" value="ECO:0007669"/>
    <property type="project" value="UniProtKB-KW"/>
</dbReference>
<evidence type="ECO:0000256" key="2">
    <source>
        <dbReference type="ARBA" id="ARBA00022884"/>
    </source>
</evidence>
<evidence type="ECO:0000259" key="5">
    <source>
        <dbReference type="PROSITE" id="PS50832"/>
    </source>
</evidence>
<keyword evidence="2" id="KW-0694">RNA-binding</keyword>
<dbReference type="SUPFAM" id="SSF50249">
    <property type="entry name" value="Nucleic acid-binding proteins"/>
    <property type="match status" value="1"/>
</dbReference>
<dbReference type="Gene3D" id="2.40.50.140">
    <property type="entry name" value="Nucleic acid-binding proteins"/>
    <property type="match status" value="1"/>
</dbReference>
<feature type="compositionally biased region" description="Gly residues" evidence="4">
    <location>
        <begin position="165"/>
        <end position="182"/>
    </location>
</feature>
<sequence length="215" mass="22337">MSRRKHLLQSLEQEVEPPGEGQHIVRALGSRGSNIIEVEFPDGRSTLCLLPAKFHKKLWVKNGNYLIVEDAPEAAGEGSRVTGQILAVLFADHVKQLKRMEGVWPPEFDSNSGAGQAADQLAALGLAESDGEDGSSSTAAEQQQGNAAAAGSAASTAAAGQAAGQEGGEAGEAAGGEEGSGGYCSSSDDDLPPIPKFNNRKVIEYEVSDSDSDEE</sequence>
<feature type="region of interest" description="Disordered" evidence="4">
    <location>
        <begin position="128"/>
        <end position="215"/>
    </location>
</feature>
<dbReference type="InterPro" id="IPR012340">
    <property type="entry name" value="NA-bd_OB-fold"/>
</dbReference>
<evidence type="ECO:0000256" key="1">
    <source>
        <dbReference type="ARBA" id="ARBA00007340"/>
    </source>
</evidence>
<dbReference type="Pfam" id="PF01176">
    <property type="entry name" value="eIF-1a"/>
    <property type="match status" value="1"/>
</dbReference>
<dbReference type="EMBL" id="JADXDR010000067">
    <property type="protein sequence ID" value="KAI7841217.1"/>
    <property type="molecule type" value="Genomic_DNA"/>
</dbReference>
<dbReference type="GO" id="GO:0003743">
    <property type="term" value="F:translation initiation factor activity"/>
    <property type="evidence" value="ECO:0007669"/>
    <property type="project" value="UniProtKB-UniRule"/>
</dbReference>